<dbReference type="CDD" id="cd05930">
    <property type="entry name" value="A_NRPS"/>
    <property type="match status" value="1"/>
</dbReference>
<dbReference type="InterPro" id="IPR000873">
    <property type="entry name" value="AMP-dep_synth/lig_dom"/>
</dbReference>
<dbReference type="InterPro" id="IPR009081">
    <property type="entry name" value="PP-bd_ACP"/>
</dbReference>
<evidence type="ECO:0000313" key="3">
    <source>
        <dbReference type="EMBL" id="MDH6223007.1"/>
    </source>
</evidence>
<dbReference type="PANTHER" id="PTHR45527:SF1">
    <property type="entry name" value="FATTY ACID SYNTHASE"/>
    <property type="match status" value="1"/>
</dbReference>
<dbReference type="Gene3D" id="3.30.559.30">
    <property type="entry name" value="Nonribosomal peptide synthetase, condensation domain"/>
    <property type="match status" value="1"/>
</dbReference>
<feature type="non-terminal residue" evidence="3">
    <location>
        <position position="714"/>
    </location>
</feature>
<comment type="cofactor">
    <cofactor evidence="1">
        <name>pantetheine 4'-phosphate</name>
        <dbReference type="ChEBI" id="CHEBI:47942"/>
    </cofactor>
</comment>
<comment type="caution">
    <text evidence="3">The sequence shown here is derived from an EMBL/GenBank/DDBJ whole genome shotgun (WGS) entry which is preliminary data.</text>
</comment>
<dbReference type="Gene3D" id="3.40.50.980">
    <property type="match status" value="2"/>
</dbReference>
<dbReference type="NCBIfam" id="TIGR01733">
    <property type="entry name" value="AA-adenyl-dom"/>
    <property type="match status" value="1"/>
</dbReference>
<dbReference type="InterPro" id="IPR010071">
    <property type="entry name" value="AA_adenyl_dom"/>
</dbReference>
<dbReference type="Gene3D" id="2.30.38.10">
    <property type="entry name" value="Luciferase, Domain 3"/>
    <property type="match status" value="1"/>
</dbReference>
<dbReference type="Pfam" id="PF00668">
    <property type="entry name" value="Condensation"/>
    <property type="match status" value="1"/>
</dbReference>
<evidence type="ECO:0000313" key="4">
    <source>
        <dbReference type="Proteomes" id="UP001160499"/>
    </source>
</evidence>
<dbReference type="InterPro" id="IPR025110">
    <property type="entry name" value="AMP-bd_C"/>
</dbReference>
<dbReference type="Gene3D" id="3.30.559.10">
    <property type="entry name" value="Chloramphenicol acetyltransferase-like domain"/>
    <property type="match status" value="1"/>
</dbReference>
<name>A0ABT6M378_9ACTN</name>
<feature type="non-terminal residue" evidence="3">
    <location>
        <position position="1"/>
    </location>
</feature>
<dbReference type="SUPFAM" id="SSF56801">
    <property type="entry name" value="Acetyl-CoA synthetase-like"/>
    <property type="match status" value="1"/>
</dbReference>
<evidence type="ECO:0000256" key="1">
    <source>
        <dbReference type="ARBA" id="ARBA00001957"/>
    </source>
</evidence>
<dbReference type="PROSITE" id="PS50075">
    <property type="entry name" value="CARRIER"/>
    <property type="match status" value="1"/>
</dbReference>
<dbReference type="RefSeq" id="WP_280883561.1">
    <property type="nucleotide sequence ID" value="NZ_JARXVH010000070.1"/>
</dbReference>
<organism evidence="3 4">
    <name type="scientific">Streptomyces pseudovenezuelae</name>
    <dbReference type="NCBI Taxonomy" id="67350"/>
    <lineage>
        <taxon>Bacteria</taxon>
        <taxon>Bacillati</taxon>
        <taxon>Actinomycetota</taxon>
        <taxon>Actinomycetes</taxon>
        <taxon>Kitasatosporales</taxon>
        <taxon>Streptomycetaceae</taxon>
        <taxon>Streptomyces</taxon>
        <taxon>Streptomyces aurantiacus group</taxon>
    </lineage>
</organism>
<dbReference type="InterPro" id="IPR023213">
    <property type="entry name" value="CAT-like_dom_sf"/>
</dbReference>
<keyword evidence="4" id="KW-1185">Reference proteome</keyword>
<accession>A0ABT6M378</accession>
<dbReference type="PROSITE" id="PS00455">
    <property type="entry name" value="AMP_BINDING"/>
    <property type="match status" value="1"/>
</dbReference>
<dbReference type="Pfam" id="PF00550">
    <property type="entry name" value="PP-binding"/>
    <property type="match status" value="1"/>
</dbReference>
<dbReference type="InterPro" id="IPR029058">
    <property type="entry name" value="AB_hydrolase_fold"/>
</dbReference>
<proteinExistence type="predicted"/>
<dbReference type="Pfam" id="PF13193">
    <property type="entry name" value="AMP-binding_C"/>
    <property type="match status" value="1"/>
</dbReference>
<dbReference type="Proteomes" id="UP001160499">
    <property type="component" value="Unassembled WGS sequence"/>
</dbReference>
<feature type="domain" description="Carrier" evidence="2">
    <location>
        <begin position="678"/>
        <end position="714"/>
    </location>
</feature>
<reference evidence="3 4" key="1">
    <citation type="submission" date="2023-04" db="EMBL/GenBank/DDBJ databases">
        <title>Forest soil microbial communities from Buena Vista Peninsula, Colon Province, Panama.</title>
        <authorList>
            <person name="Bouskill N."/>
        </authorList>
    </citation>
    <scope>NUCLEOTIDE SEQUENCE [LARGE SCALE GENOMIC DNA]</scope>
    <source>
        <strain evidence="3 4">GGS1</strain>
    </source>
</reference>
<dbReference type="InterPro" id="IPR045851">
    <property type="entry name" value="AMP-bd_C_sf"/>
</dbReference>
<evidence type="ECO:0000259" key="2">
    <source>
        <dbReference type="PROSITE" id="PS50075"/>
    </source>
</evidence>
<dbReference type="InterPro" id="IPR020845">
    <property type="entry name" value="AMP-binding_CS"/>
</dbReference>
<dbReference type="Gene3D" id="3.30.300.30">
    <property type="match status" value="1"/>
</dbReference>
<dbReference type="SUPFAM" id="SSF52777">
    <property type="entry name" value="CoA-dependent acyltransferases"/>
    <property type="match status" value="1"/>
</dbReference>
<dbReference type="Pfam" id="PF00501">
    <property type="entry name" value="AMP-binding"/>
    <property type="match status" value="1"/>
</dbReference>
<dbReference type="PANTHER" id="PTHR45527">
    <property type="entry name" value="NONRIBOSOMAL PEPTIDE SYNTHETASE"/>
    <property type="match status" value="1"/>
</dbReference>
<dbReference type="EMBL" id="JARXVH010000070">
    <property type="protein sequence ID" value="MDH6223007.1"/>
    <property type="molecule type" value="Genomic_DNA"/>
</dbReference>
<gene>
    <name evidence="3" type="ORF">M2283_010360</name>
</gene>
<protein>
    <submittedName>
        <fullName evidence="3">Amino acid adenylation domain-containing protein</fullName>
    </submittedName>
</protein>
<sequence length="714" mass="74629">PSFREVLGRVREAGLGAYAHQDVPFERLVEELAPSRSLARHPLFQVVLTKLNTIDSQRDPNAPVLELPGLDVELLSTARPAAKFDLDVMVGETYDDEGVPAGVRGAVTVAADLFNEEAAAGIAGRWMRVLSALVEDPQVRVGAVDVLDPAERHRVLTSWNDTAVEGPAALVPDLFTGQVVRAPEAVAVVSDGVPVSYGELDARANRLAHFLREQGVGAESVVGLCLPRGGESIAAILGVWRAGAAYVPLDPGLPAERIAFMLADSGAVLTLTSEEVLEDLPAGRQRLVAVDGPLVAMQLAAAPVTAPEIPDVIPAQVAYVMYTSGSTGRPKGVAVTHGALANYVGSVPQRVGFDGPGRFAVLQAQATDLGNTVVFASLASGGELHILDEDAVTDPALVASYLTEHRIDYLKAVPSHVAALGAAAVLPAKSLVLGGEAASAQLVGELLAGDRAVFNHYGPTEATIGVATARLTAEMAASGVVPVGSPVANTRFYVLDEGLQPVAPGVVGELYVAGAQLARGYVGRAGLTAERFVACPWGGLGERMYRTGDRVRWISEGQVVFVGRVDEQVKIRGYRVEPGEVQAVVAAHPRVVQAAVVAREDTPGDVRLVAYVVPTDDDADRAQLALELREFAGRRLPDHMVPSAVVVMDGLPLTGNGKLDRGALPAPDRAAVSGTGRGPASLREEILCQAFAEVLGVASVGVDDDFFDLGGHSL</sequence>
<dbReference type="Gene3D" id="3.40.50.1820">
    <property type="entry name" value="alpha/beta hydrolase"/>
    <property type="match status" value="1"/>
</dbReference>
<dbReference type="InterPro" id="IPR001242">
    <property type="entry name" value="Condensation_dom"/>
</dbReference>